<dbReference type="Pfam" id="PF03151">
    <property type="entry name" value="TPT"/>
    <property type="match status" value="1"/>
</dbReference>
<feature type="transmembrane region" description="Helical" evidence="5">
    <location>
        <begin position="258"/>
        <end position="279"/>
    </location>
</feature>
<dbReference type="InterPro" id="IPR004853">
    <property type="entry name" value="Sugar_P_trans_dom"/>
</dbReference>
<feature type="domain" description="Sugar phosphate transporter" evidence="6">
    <location>
        <begin position="22"/>
        <end position="302"/>
    </location>
</feature>
<dbReference type="GeneID" id="136821354"/>
<protein>
    <recommendedName>
        <fullName evidence="6">Sugar phosphate transporter domain-containing protein</fullName>
    </recommendedName>
</protein>
<evidence type="ECO:0000256" key="2">
    <source>
        <dbReference type="ARBA" id="ARBA00022692"/>
    </source>
</evidence>
<sequence length="323" mass="35554">MSKRKTLLSWLQSFAPGFLAALFYGLVSGSMSFLNKVVLTTFKFHYPDIVMLAQVVLTSIVVELCRVTKMCDIPQWTWQRGKEFLIPSLCFALHTTLALAALAELSIPIYNVLRRMLPLASLLMARYVLKKTLSRKTYVAIAFTVVGTLMAGFGDLQFKLYGYVDAILSVMAQSFYLTYVQKTGIEKGASALSVLHLNSINCILPLMMYTLWNGSLLQAARFEGFKDSSFNMSFMINVSMGCVLNYSLFLCATMNSALTTSVVGVVKGVITSIIGFFTFGGVPPSALTLGGVSMNALGGALYTFAKYREKQILLQKAKTELPL</sequence>
<feature type="transmembrane region" description="Helical" evidence="5">
    <location>
        <begin position="232"/>
        <end position="251"/>
    </location>
</feature>
<feature type="transmembrane region" description="Helical" evidence="5">
    <location>
        <begin position="84"/>
        <end position="103"/>
    </location>
</feature>
<keyword evidence="2 5" id="KW-0812">Transmembrane</keyword>
<dbReference type="RefSeq" id="XP_066933696.1">
    <property type="nucleotide sequence ID" value="XM_067077595.1"/>
</dbReference>
<dbReference type="EnsemblMetazoa" id="CLYHEMT020533.1">
    <property type="protein sequence ID" value="CLYHEMP020533.1"/>
    <property type="gene ID" value="CLYHEMG020533"/>
</dbReference>
<name>A0A7M5XBC4_9CNID</name>
<evidence type="ECO:0000313" key="8">
    <source>
        <dbReference type="Proteomes" id="UP000594262"/>
    </source>
</evidence>
<evidence type="ECO:0000256" key="5">
    <source>
        <dbReference type="SAM" id="Phobius"/>
    </source>
</evidence>
<feature type="transmembrane region" description="Helical" evidence="5">
    <location>
        <begin position="160"/>
        <end position="179"/>
    </location>
</feature>
<proteinExistence type="predicted"/>
<dbReference type="SUPFAM" id="SSF103481">
    <property type="entry name" value="Multidrug resistance efflux transporter EmrE"/>
    <property type="match status" value="1"/>
</dbReference>
<reference evidence="7" key="1">
    <citation type="submission" date="2021-01" db="UniProtKB">
        <authorList>
            <consortium name="EnsemblMetazoa"/>
        </authorList>
    </citation>
    <scope>IDENTIFICATION</scope>
</reference>
<organism evidence="7 8">
    <name type="scientific">Clytia hemisphaerica</name>
    <dbReference type="NCBI Taxonomy" id="252671"/>
    <lineage>
        <taxon>Eukaryota</taxon>
        <taxon>Metazoa</taxon>
        <taxon>Cnidaria</taxon>
        <taxon>Hydrozoa</taxon>
        <taxon>Hydroidolina</taxon>
        <taxon>Leptothecata</taxon>
        <taxon>Obeliida</taxon>
        <taxon>Clytiidae</taxon>
        <taxon>Clytia</taxon>
    </lineage>
</organism>
<evidence type="ECO:0000256" key="3">
    <source>
        <dbReference type="ARBA" id="ARBA00022989"/>
    </source>
</evidence>
<dbReference type="Proteomes" id="UP000594262">
    <property type="component" value="Unplaced"/>
</dbReference>
<evidence type="ECO:0000313" key="7">
    <source>
        <dbReference type="EnsemblMetazoa" id="CLYHEMP020533.1"/>
    </source>
</evidence>
<keyword evidence="8" id="KW-1185">Reference proteome</keyword>
<keyword evidence="3 5" id="KW-1133">Transmembrane helix</keyword>
<comment type="subcellular location">
    <subcellularLocation>
        <location evidence="1">Membrane</location>
        <topology evidence="1">Multi-pass membrane protein</topology>
    </subcellularLocation>
</comment>
<dbReference type="OrthoDB" id="417037at2759"/>
<dbReference type="GO" id="GO:0016020">
    <property type="term" value="C:membrane"/>
    <property type="evidence" value="ECO:0007669"/>
    <property type="project" value="UniProtKB-SubCell"/>
</dbReference>
<dbReference type="InterPro" id="IPR050186">
    <property type="entry name" value="TPT_transporter"/>
</dbReference>
<keyword evidence="4 5" id="KW-0472">Membrane</keyword>
<evidence type="ECO:0000256" key="1">
    <source>
        <dbReference type="ARBA" id="ARBA00004141"/>
    </source>
</evidence>
<evidence type="ECO:0000259" key="6">
    <source>
        <dbReference type="Pfam" id="PF03151"/>
    </source>
</evidence>
<dbReference type="PANTHER" id="PTHR11132">
    <property type="entry name" value="SOLUTE CARRIER FAMILY 35"/>
    <property type="match status" value="1"/>
</dbReference>
<feature type="transmembrane region" description="Helical" evidence="5">
    <location>
        <begin position="285"/>
        <end position="305"/>
    </location>
</feature>
<dbReference type="InterPro" id="IPR037185">
    <property type="entry name" value="EmrE-like"/>
</dbReference>
<evidence type="ECO:0000256" key="4">
    <source>
        <dbReference type="ARBA" id="ARBA00023136"/>
    </source>
</evidence>
<accession>A0A7M5XBC4</accession>
<feature type="transmembrane region" description="Helical" evidence="5">
    <location>
        <begin position="191"/>
        <end position="212"/>
    </location>
</feature>
<feature type="transmembrane region" description="Helical" evidence="5">
    <location>
        <begin position="136"/>
        <end position="154"/>
    </location>
</feature>
<dbReference type="AlphaFoldDB" id="A0A7M5XBC4"/>